<keyword evidence="8" id="KW-1185">Reference proteome</keyword>
<dbReference type="GO" id="GO:0045022">
    <property type="term" value="P:early endosome to late endosome transport"/>
    <property type="evidence" value="ECO:0007669"/>
    <property type="project" value="TreeGrafter"/>
</dbReference>
<evidence type="ECO:0000256" key="4">
    <source>
        <dbReference type="ARBA" id="ARBA00022753"/>
    </source>
</evidence>
<evidence type="ECO:0000256" key="5">
    <source>
        <dbReference type="SAM" id="Coils"/>
    </source>
</evidence>
<dbReference type="AlphaFoldDB" id="A0A0N4UVS2"/>
<dbReference type="Gene3D" id="1.25.40.280">
    <property type="entry name" value="alix/aip1 like domains"/>
    <property type="match status" value="1"/>
</dbReference>
<evidence type="ECO:0000313" key="9">
    <source>
        <dbReference type="WBParaSite" id="EVEC_0000155301-mRNA-1"/>
    </source>
</evidence>
<evidence type="ECO:0000313" key="8">
    <source>
        <dbReference type="Proteomes" id="UP000274131"/>
    </source>
</evidence>
<reference evidence="9" key="1">
    <citation type="submission" date="2016-03" db="UniProtKB">
        <authorList>
            <consortium name="WormBaseParasite"/>
        </authorList>
    </citation>
    <scope>IDENTIFICATION</scope>
</reference>
<dbReference type="GO" id="GO:0043328">
    <property type="term" value="P:protein transport to vacuole involved in ubiquitin-dependent protein catabolic process via the multivesicular body sorting pathway"/>
    <property type="evidence" value="ECO:0007669"/>
    <property type="project" value="TreeGrafter"/>
</dbReference>
<dbReference type="STRING" id="51028.A0A0N4UVS2"/>
<sequence>MDGMPRLPMIHPDFKYANTTSPEFSTKIKEYILSHYEDDPGKYEGALSELESLRAKLSSFLPDVETVCQVKRYYAQLRMMKSRFPMEEGDPLHISFSWCDRNGDSNSCTYADVDFELACVMYDIGVIHASIAASESRIEPDSIKNAFTHFQCAAYPFQYIRDKMNASKYSVFSFDNNILTWYCNIMLAQAQECLLEKSLIDHRKNMIVAKLAVYLRDIYKQCGELLEESRASEFFSSSKYKEWARTCKVKSELYGAVAMLSMGDKAEEDKKMGVRLAFYELAEKSALAALSLAEKDKRENVLQAVAFMHDVTNAKFTSAKKDNDFVYHDIKPKFEELPTVEPVPMVKPLAFDPTDRSVCGDDLFAAVLPMNVLKAVSVYAEEKAKFRRSILEKVAIKDQDLEAHLVSLRLEDIDLDASVDEVKLPDSLLEKSAAFNAQPDAFNELLEKLKKVGNYAAQAEEKLSSLSNRLAAIDLPSLKSDEAFVATSNKLATLTEKHTQARENNIILQKKIASHSEALRNLALPLPELSRRIVGFPIRPSETPEGAKLRKALRKTEEMKKQRESFVKDLTNDLDNDDITAKCLAEKDFDNSDLFKKELAKHEKTVKLIDLNLDAQEKILSCLIDANAEFAACRREIMKQNDSRKDQILALTAAYEVYCTVLQKADEGLKFYDGLFKSVDTVERVIKRIEESCKKAALESARIKAEEHARKLKASRDAEGIMRQFSSESSEVRSITAETQGMVTPIVQNLPGYMGNTVGNQFRSPNQGSCASSFPPTSARQSTVPFDGAVVTCSAPMSTPQFPTTLPGNCSNVLPQQPMHSMKDVNNGLLNGVHPWSNQIIQPTSGSMVPTVYSQPYRPIQSAANPLLQGQPPVQMNTNIMLKTDHYAGQTTPRSCGQSQPVVSVNVPASSVQVPQTYSRVIAPTSGCPATNLSMQQSCSGLTPQIQMMDFSIPLASFKYGAAFQQYPPKPLQGQPGLMPVNSTDPSWQLRQGAAQQTFVAPTVPYSSYQVISFLCIIKECLLQEAILFIFSQNSMASSKI</sequence>
<accession>A0A0N4UVS2</accession>
<dbReference type="SMART" id="SM01041">
    <property type="entry name" value="BRO1"/>
    <property type="match status" value="1"/>
</dbReference>
<dbReference type="GO" id="GO:0032456">
    <property type="term" value="P:endocytic recycling"/>
    <property type="evidence" value="ECO:0007669"/>
    <property type="project" value="TreeGrafter"/>
</dbReference>
<evidence type="ECO:0000313" key="7">
    <source>
        <dbReference type="EMBL" id="VDD86118.1"/>
    </source>
</evidence>
<comment type="subcellular location">
    <subcellularLocation>
        <location evidence="2">Cytoplasm</location>
    </subcellularLocation>
    <subcellularLocation>
        <location evidence="1">Endosome</location>
    </subcellularLocation>
</comment>
<dbReference type="InterPro" id="IPR038499">
    <property type="entry name" value="BRO1_sf"/>
</dbReference>
<dbReference type="Gene3D" id="1.20.120.560">
    <property type="entry name" value="alix/aip1 in complex with the ypdl late domain"/>
    <property type="match status" value="1"/>
</dbReference>
<evidence type="ECO:0000259" key="6">
    <source>
        <dbReference type="PROSITE" id="PS51180"/>
    </source>
</evidence>
<protein>
    <submittedName>
        <fullName evidence="9">BRO1 domain-containing protein</fullName>
    </submittedName>
</protein>
<organism evidence="9">
    <name type="scientific">Enterobius vermicularis</name>
    <name type="common">Human pinworm</name>
    <dbReference type="NCBI Taxonomy" id="51028"/>
    <lineage>
        <taxon>Eukaryota</taxon>
        <taxon>Metazoa</taxon>
        <taxon>Ecdysozoa</taxon>
        <taxon>Nematoda</taxon>
        <taxon>Chromadorea</taxon>
        <taxon>Rhabditida</taxon>
        <taxon>Spirurina</taxon>
        <taxon>Oxyuridomorpha</taxon>
        <taxon>Oxyuroidea</taxon>
        <taxon>Oxyuridae</taxon>
        <taxon>Enterobius</taxon>
    </lineage>
</organism>
<feature type="domain" description="BRO1" evidence="6">
    <location>
        <begin position="8"/>
        <end position="403"/>
    </location>
</feature>
<dbReference type="PANTHER" id="PTHR23030">
    <property type="entry name" value="PCD6 INTERACTING PROTEIN-RELATED"/>
    <property type="match status" value="1"/>
</dbReference>
<dbReference type="WBParaSite" id="EVEC_0000155301-mRNA-1">
    <property type="protein sequence ID" value="EVEC_0000155301-mRNA-1"/>
    <property type="gene ID" value="EVEC_0000155301"/>
</dbReference>
<dbReference type="Pfam" id="PF13949">
    <property type="entry name" value="ALIX_LYPXL_bnd"/>
    <property type="match status" value="1"/>
</dbReference>
<dbReference type="Proteomes" id="UP000274131">
    <property type="component" value="Unassembled WGS sequence"/>
</dbReference>
<keyword evidence="3" id="KW-0963">Cytoplasm</keyword>
<evidence type="ECO:0000256" key="1">
    <source>
        <dbReference type="ARBA" id="ARBA00004177"/>
    </source>
</evidence>
<dbReference type="PANTHER" id="PTHR23030:SF30">
    <property type="entry name" value="TYROSINE-PROTEIN PHOSPHATASE NON-RECEPTOR TYPE 23"/>
    <property type="match status" value="1"/>
</dbReference>
<dbReference type="PROSITE" id="PS51180">
    <property type="entry name" value="BRO1"/>
    <property type="match status" value="1"/>
</dbReference>
<evidence type="ECO:0000256" key="3">
    <source>
        <dbReference type="ARBA" id="ARBA00022490"/>
    </source>
</evidence>
<gene>
    <name evidence="7" type="ORF">EVEC_LOCUS1261</name>
</gene>
<name>A0A0N4UVS2_ENTVE</name>
<proteinExistence type="predicted"/>
<dbReference type="OrthoDB" id="10266451at2759"/>
<dbReference type="Pfam" id="PF03097">
    <property type="entry name" value="BRO1"/>
    <property type="match status" value="1"/>
</dbReference>
<feature type="coiled-coil region" evidence="5">
    <location>
        <begin position="679"/>
        <end position="718"/>
    </location>
</feature>
<keyword evidence="5" id="KW-0175">Coiled coil</keyword>
<reference evidence="7 8" key="2">
    <citation type="submission" date="2018-10" db="EMBL/GenBank/DDBJ databases">
        <authorList>
            <consortium name="Pathogen Informatics"/>
        </authorList>
    </citation>
    <scope>NUCLEOTIDE SEQUENCE [LARGE SCALE GENOMIC DNA]</scope>
</reference>
<dbReference type="EMBL" id="UXUI01007190">
    <property type="protein sequence ID" value="VDD86118.1"/>
    <property type="molecule type" value="Genomic_DNA"/>
</dbReference>
<dbReference type="InterPro" id="IPR004328">
    <property type="entry name" value="BRO1_dom"/>
</dbReference>
<keyword evidence="4" id="KW-0967">Endosome</keyword>
<dbReference type="GO" id="GO:0005768">
    <property type="term" value="C:endosome"/>
    <property type="evidence" value="ECO:0007669"/>
    <property type="project" value="UniProtKB-SubCell"/>
</dbReference>
<dbReference type="Gene3D" id="1.20.140.50">
    <property type="entry name" value="alix/aip1 like domains"/>
    <property type="match status" value="1"/>
</dbReference>
<evidence type="ECO:0000256" key="2">
    <source>
        <dbReference type="ARBA" id="ARBA00004496"/>
    </source>
</evidence>
<dbReference type="InterPro" id="IPR025304">
    <property type="entry name" value="ALIX_V_dom"/>
</dbReference>